<dbReference type="PANTHER" id="PTHR42685:SF22">
    <property type="entry name" value="CONDITIONED MEDIUM FACTOR RECEPTOR 1"/>
    <property type="match status" value="1"/>
</dbReference>
<dbReference type="SUPFAM" id="SSF51905">
    <property type="entry name" value="FAD/NAD(P)-binding domain"/>
    <property type="match status" value="1"/>
</dbReference>
<organism evidence="2 3">
    <name type="scientific">Gordonia amicalis</name>
    <dbReference type="NCBI Taxonomy" id="89053"/>
    <lineage>
        <taxon>Bacteria</taxon>
        <taxon>Bacillati</taxon>
        <taxon>Actinomycetota</taxon>
        <taxon>Actinomycetes</taxon>
        <taxon>Mycobacteriales</taxon>
        <taxon>Gordoniaceae</taxon>
        <taxon>Gordonia</taxon>
    </lineage>
</organism>
<dbReference type="PRINTS" id="PR00420">
    <property type="entry name" value="RNGMNOXGNASE"/>
</dbReference>
<dbReference type="InterPro" id="IPR050407">
    <property type="entry name" value="Geranylgeranyl_reductase"/>
</dbReference>
<reference evidence="2" key="1">
    <citation type="submission" date="2023-10" db="EMBL/GenBank/DDBJ databases">
        <title>Development of a sustainable strategy for remediation of hydrocarbon-contaminated territories based on the waste exchange concept.</title>
        <authorList>
            <person name="Krivoruchko A."/>
        </authorList>
    </citation>
    <scope>NUCLEOTIDE SEQUENCE</scope>
    <source>
        <strain evidence="2">IEGM 1279</strain>
    </source>
</reference>
<dbReference type="InterPro" id="IPR002938">
    <property type="entry name" value="FAD-bd"/>
</dbReference>
<dbReference type="EMBL" id="JAWLKH010000002">
    <property type="protein sequence ID" value="MDV6310815.1"/>
    <property type="molecule type" value="Genomic_DNA"/>
</dbReference>
<dbReference type="AlphaFoldDB" id="A0AAE4U428"/>
<evidence type="ECO:0000259" key="1">
    <source>
        <dbReference type="Pfam" id="PF01494"/>
    </source>
</evidence>
<accession>A0AAE4U428</accession>
<name>A0AAE4U428_9ACTN</name>
<dbReference type="Proteomes" id="UP001185922">
    <property type="component" value="Unassembled WGS sequence"/>
</dbReference>
<feature type="domain" description="FAD-binding" evidence="1">
    <location>
        <begin position="12"/>
        <end position="330"/>
    </location>
</feature>
<dbReference type="EC" id="1.-.-.-" evidence="2"/>
<dbReference type="InterPro" id="IPR036188">
    <property type="entry name" value="FAD/NAD-bd_sf"/>
</dbReference>
<dbReference type="RefSeq" id="WP_232513092.1">
    <property type="nucleotide sequence ID" value="NZ_JAPWID010000002.1"/>
</dbReference>
<keyword evidence="2" id="KW-0560">Oxidoreductase</keyword>
<gene>
    <name evidence="2" type="ORF">R3Q15_02680</name>
</gene>
<dbReference type="Pfam" id="PF01494">
    <property type="entry name" value="FAD_binding_3"/>
    <property type="match status" value="1"/>
</dbReference>
<dbReference type="Gene3D" id="3.50.50.60">
    <property type="entry name" value="FAD/NAD(P)-binding domain"/>
    <property type="match status" value="1"/>
</dbReference>
<comment type="caution">
    <text evidence="2">The sequence shown here is derived from an EMBL/GenBank/DDBJ whole genome shotgun (WGS) entry which is preliminary data.</text>
</comment>
<dbReference type="PANTHER" id="PTHR42685">
    <property type="entry name" value="GERANYLGERANYL DIPHOSPHATE REDUCTASE"/>
    <property type="match status" value="1"/>
</dbReference>
<evidence type="ECO:0000313" key="2">
    <source>
        <dbReference type="EMBL" id="MDV6310815.1"/>
    </source>
</evidence>
<evidence type="ECO:0000313" key="3">
    <source>
        <dbReference type="Proteomes" id="UP001185922"/>
    </source>
</evidence>
<dbReference type="GO" id="GO:0071949">
    <property type="term" value="F:FAD binding"/>
    <property type="evidence" value="ECO:0007669"/>
    <property type="project" value="InterPro"/>
</dbReference>
<sequence>MSHTGVNAAEEFDAIIVGARCAGSATAIALAGRGLHVLVIDSARFPSDTLSTHLLWPSTLAEIHALGALPAVEEAGAPRLPIAEAILDEIGWRTGYSPVSDIDYGMCLRRSHLDVALVRTASSLGADIRQQCRATGLISDDGRVTGIRYTDPDDHERAAIAPIVIGADGRKSVVAREVGAQTPLISSRSGRSCYFAYWTDPRDDLRHIASQWRVDGLLGTAFPCDAGQTLCLLQPPVELDDEFHGRKVTDAYRAGVAALPGLARRLEGAEMVSRVRSCTGIESYFRRSSGPGWALPGDAGHFKDPVTAQGIRDAYRYGRLLGERLAPILGSRGGPDPDAVDAATAEWAARREQDCVEIYQWTNVLASGLPPSPLEYELYHRARDRPEYAQILSDIYNRVQAPSSMLPLTALPSLILGALRQPASSTREVVADVRTQVRRIRDDRNERRALVRASAG</sequence>
<protein>
    <submittedName>
        <fullName evidence="2">NAD(P)/FAD-dependent oxidoreductase</fullName>
        <ecNumber evidence="2">1.-.-.-</ecNumber>
    </submittedName>
</protein>
<proteinExistence type="predicted"/>
<dbReference type="GO" id="GO:0016491">
    <property type="term" value="F:oxidoreductase activity"/>
    <property type="evidence" value="ECO:0007669"/>
    <property type="project" value="UniProtKB-KW"/>
</dbReference>